<protein>
    <recommendedName>
        <fullName evidence="2">Secreted protein</fullName>
    </recommendedName>
</protein>
<evidence type="ECO:0000313" key="1">
    <source>
        <dbReference type="EMBL" id="KKN85253.1"/>
    </source>
</evidence>
<accession>A0A0F9X1G1</accession>
<dbReference type="Pfam" id="PF26622">
    <property type="entry name" value="DUF8199"/>
    <property type="match status" value="1"/>
</dbReference>
<dbReference type="InterPro" id="IPR058512">
    <property type="entry name" value="DUF8199"/>
</dbReference>
<organism evidence="1">
    <name type="scientific">marine sediment metagenome</name>
    <dbReference type="NCBI Taxonomy" id="412755"/>
    <lineage>
        <taxon>unclassified sequences</taxon>
        <taxon>metagenomes</taxon>
        <taxon>ecological metagenomes</taxon>
    </lineage>
</organism>
<name>A0A0F9X1G1_9ZZZZ</name>
<sequence>MKRFFFKIASFLMALIVLFSTFTFTVAQHYCGGDLVDFSLFGKAETCGMEIQNASDSFEYSFEKKGCCEDEMISNTGQHDLKLTIDKLSFEQLLYVFPFAYSYLNLFLEQNGNTVPFNHYPSPFLVKDINILDQTFLI</sequence>
<reference evidence="1" key="1">
    <citation type="journal article" date="2015" name="Nature">
        <title>Complex archaea that bridge the gap between prokaryotes and eukaryotes.</title>
        <authorList>
            <person name="Spang A."/>
            <person name="Saw J.H."/>
            <person name="Jorgensen S.L."/>
            <person name="Zaremba-Niedzwiedzka K."/>
            <person name="Martijn J."/>
            <person name="Lind A.E."/>
            <person name="van Eijk R."/>
            <person name="Schleper C."/>
            <person name="Guy L."/>
            <person name="Ettema T.J."/>
        </authorList>
    </citation>
    <scope>NUCLEOTIDE SEQUENCE</scope>
</reference>
<dbReference type="AlphaFoldDB" id="A0A0F9X1G1"/>
<gene>
    <name evidence="1" type="ORF">LCGC14_0280810</name>
</gene>
<dbReference type="EMBL" id="LAZR01000161">
    <property type="protein sequence ID" value="KKN85253.1"/>
    <property type="molecule type" value="Genomic_DNA"/>
</dbReference>
<comment type="caution">
    <text evidence="1">The sequence shown here is derived from an EMBL/GenBank/DDBJ whole genome shotgun (WGS) entry which is preliminary data.</text>
</comment>
<dbReference type="NCBIfam" id="NF047658">
    <property type="entry name" value="HYC_CC_PP"/>
    <property type="match status" value="1"/>
</dbReference>
<dbReference type="InterPro" id="IPR058060">
    <property type="entry name" value="HYC_CC_PP"/>
</dbReference>
<proteinExistence type="predicted"/>
<evidence type="ECO:0008006" key="2">
    <source>
        <dbReference type="Google" id="ProtNLM"/>
    </source>
</evidence>